<dbReference type="Gene3D" id="3.40.50.620">
    <property type="entry name" value="HUPs"/>
    <property type="match status" value="1"/>
</dbReference>
<dbReference type="PANTHER" id="PTHR43196:SF1">
    <property type="entry name" value="SULFATE ADENYLYLTRANSFERASE SUBUNIT 2"/>
    <property type="match status" value="1"/>
</dbReference>
<organism evidence="2">
    <name type="scientific">Desulfofervidus auxilii</name>
    <dbReference type="NCBI Taxonomy" id="1621989"/>
    <lineage>
        <taxon>Bacteria</taxon>
        <taxon>Pseudomonadati</taxon>
        <taxon>Thermodesulfobacteriota</taxon>
        <taxon>Candidatus Desulfofervidia</taxon>
        <taxon>Candidatus Desulfofervidales</taxon>
        <taxon>Candidatus Desulfofervidaceae</taxon>
        <taxon>Candidatus Desulfofervidus</taxon>
    </lineage>
</organism>
<accession>A0A7C1VLW4</accession>
<dbReference type="GO" id="GO:0003824">
    <property type="term" value="F:catalytic activity"/>
    <property type="evidence" value="ECO:0007669"/>
    <property type="project" value="InterPro"/>
</dbReference>
<dbReference type="AlphaFoldDB" id="A0A7C1VLW4"/>
<proteinExistence type="predicted"/>
<sequence>MPLETKIVYSEQIIQEALKKYKKTAIAWTGGKDSTFLLWLVRRVCQANPWPLPSVIFINEGDSFEEILAFIKEVSKKWEISVIELKNEDILKQVTKVGDIIKVEKLDKINKNELKKLGFNKKEFLFEPESFIGNHLMKTLPLNTFIKKNNIRALFTAIRWDEQEARKEETYFSPREIPPHIRVHPILHFKERDIWDATIKYNIPFNKLYAQGYRSLGAKSTTFKVADIPAWEQDLENTQERAGRAQDKEAIMQRLRDLGYM</sequence>
<evidence type="ECO:0000313" key="2">
    <source>
        <dbReference type="EMBL" id="HEC67284.1"/>
    </source>
</evidence>
<dbReference type="Proteomes" id="UP000885738">
    <property type="component" value="Unassembled WGS sequence"/>
</dbReference>
<dbReference type="InterPro" id="IPR002500">
    <property type="entry name" value="PAPS_reduct_dom"/>
</dbReference>
<dbReference type="InterPro" id="IPR050128">
    <property type="entry name" value="Sulfate_adenylyltrnsfr_sub2"/>
</dbReference>
<dbReference type="SUPFAM" id="SSF52402">
    <property type="entry name" value="Adenine nucleotide alpha hydrolases-like"/>
    <property type="match status" value="1"/>
</dbReference>
<comment type="caution">
    <text evidence="2">The sequence shown here is derived from an EMBL/GenBank/DDBJ whole genome shotgun (WGS) entry which is preliminary data.</text>
</comment>
<dbReference type="InterPro" id="IPR014729">
    <property type="entry name" value="Rossmann-like_a/b/a_fold"/>
</dbReference>
<dbReference type="Pfam" id="PF01507">
    <property type="entry name" value="PAPS_reduct"/>
    <property type="match status" value="1"/>
</dbReference>
<feature type="domain" description="Phosphoadenosine phosphosulphate reductase" evidence="1">
    <location>
        <begin position="25"/>
        <end position="222"/>
    </location>
</feature>
<dbReference type="EMBL" id="DRIH01000011">
    <property type="protein sequence ID" value="HEC67284.1"/>
    <property type="molecule type" value="Genomic_DNA"/>
</dbReference>
<protein>
    <submittedName>
        <fullName evidence="2">Phosphoadenosine phosphosulfate reductase family protein</fullName>
    </submittedName>
</protein>
<dbReference type="PANTHER" id="PTHR43196">
    <property type="entry name" value="SULFATE ADENYLYLTRANSFERASE SUBUNIT 2"/>
    <property type="match status" value="1"/>
</dbReference>
<reference evidence="2" key="1">
    <citation type="journal article" date="2020" name="mSystems">
        <title>Genome- and Community-Level Interaction Insights into Carbon Utilization and Element Cycling Functions of Hydrothermarchaeota in Hydrothermal Sediment.</title>
        <authorList>
            <person name="Zhou Z."/>
            <person name="Liu Y."/>
            <person name="Xu W."/>
            <person name="Pan J."/>
            <person name="Luo Z.H."/>
            <person name="Li M."/>
        </authorList>
    </citation>
    <scope>NUCLEOTIDE SEQUENCE [LARGE SCALE GENOMIC DNA]</scope>
    <source>
        <strain evidence="2">HyVt-389</strain>
    </source>
</reference>
<gene>
    <name evidence="2" type="ORF">ENI35_00480</name>
</gene>
<evidence type="ECO:0000259" key="1">
    <source>
        <dbReference type="Pfam" id="PF01507"/>
    </source>
</evidence>
<name>A0A7C1VLW4_DESA2</name>